<evidence type="ECO:0000256" key="1">
    <source>
        <dbReference type="SAM" id="MobiDB-lite"/>
    </source>
</evidence>
<organism evidence="2 3">
    <name type="scientific">Brassica cretica</name>
    <name type="common">Mustard</name>
    <dbReference type="NCBI Taxonomy" id="69181"/>
    <lineage>
        <taxon>Eukaryota</taxon>
        <taxon>Viridiplantae</taxon>
        <taxon>Streptophyta</taxon>
        <taxon>Embryophyta</taxon>
        <taxon>Tracheophyta</taxon>
        <taxon>Spermatophyta</taxon>
        <taxon>Magnoliopsida</taxon>
        <taxon>eudicotyledons</taxon>
        <taxon>Gunneridae</taxon>
        <taxon>Pentapetalae</taxon>
        <taxon>rosids</taxon>
        <taxon>malvids</taxon>
        <taxon>Brassicales</taxon>
        <taxon>Brassicaceae</taxon>
        <taxon>Brassiceae</taxon>
        <taxon>Brassica</taxon>
    </lineage>
</organism>
<name>A0A8S9KQU0_BRACR</name>
<comment type="caution">
    <text evidence="2">The sequence shown here is derived from an EMBL/GenBank/DDBJ whole genome shotgun (WGS) entry which is preliminary data.</text>
</comment>
<accession>A0A8S9KQU0</accession>
<feature type="compositionally biased region" description="Basic and acidic residues" evidence="1">
    <location>
        <begin position="53"/>
        <end position="72"/>
    </location>
</feature>
<dbReference type="EMBL" id="QGKW02000717">
    <property type="protein sequence ID" value="KAF2595693.1"/>
    <property type="molecule type" value="Genomic_DNA"/>
</dbReference>
<dbReference type="AlphaFoldDB" id="A0A8S9KQU0"/>
<reference evidence="2" key="1">
    <citation type="submission" date="2019-12" db="EMBL/GenBank/DDBJ databases">
        <title>Genome sequencing and annotation of Brassica cretica.</title>
        <authorList>
            <person name="Studholme D.J."/>
            <person name="Sarris P.F."/>
        </authorList>
    </citation>
    <scope>NUCLEOTIDE SEQUENCE</scope>
    <source>
        <strain evidence="2">PFS-001/15</strain>
        <tissue evidence="2">Leaf</tissue>
    </source>
</reference>
<feature type="compositionally biased region" description="Polar residues" evidence="1">
    <location>
        <begin position="37"/>
        <end position="47"/>
    </location>
</feature>
<sequence length="94" mass="10243">MVKPKRAKIAHASTENASEKDDPESSTQATDKEQPVSKPNASTQPEETNPLVKTDELDRPRDSARPFAEWDKSSSANGRAGSTTDSAWPFAELD</sequence>
<feature type="compositionally biased region" description="Polar residues" evidence="1">
    <location>
        <begin position="73"/>
        <end position="86"/>
    </location>
</feature>
<dbReference type="Proteomes" id="UP000712281">
    <property type="component" value="Unassembled WGS sequence"/>
</dbReference>
<evidence type="ECO:0000313" key="3">
    <source>
        <dbReference type="Proteomes" id="UP000712281"/>
    </source>
</evidence>
<protein>
    <submittedName>
        <fullName evidence="2">Uncharacterized protein</fullName>
    </submittedName>
</protein>
<feature type="region of interest" description="Disordered" evidence="1">
    <location>
        <begin position="1"/>
        <end position="94"/>
    </location>
</feature>
<proteinExistence type="predicted"/>
<gene>
    <name evidence="2" type="ORF">F2Q68_00010053</name>
</gene>
<evidence type="ECO:0000313" key="2">
    <source>
        <dbReference type="EMBL" id="KAF2595693.1"/>
    </source>
</evidence>